<sequence length="234" mass="26694">MDDRLLPWKSWSASFNYQPAQKKICSLLNKLNTSNFDSVASQITHWTTSCGRCGDAAALHAIACTVVRRALTDDVRSLLYARLCRKIDDELDKEDEDWIWCNHTPTPSHIPSFARILHGICVRHAIHNDDIRLSQQFLFEPFIGDLLLHGVLSPSDVQELVNDLLAVAERGEEQGAIALSRMLRRIVQRDEAWCLFEQLGVLEGIERVLEEDRLTQRARYLLMVGFPDAFVTHV</sequence>
<organism evidence="1 2">
    <name type="scientific">Leucogyrophana mollusca</name>
    <dbReference type="NCBI Taxonomy" id="85980"/>
    <lineage>
        <taxon>Eukaryota</taxon>
        <taxon>Fungi</taxon>
        <taxon>Dikarya</taxon>
        <taxon>Basidiomycota</taxon>
        <taxon>Agaricomycotina</taxon>
        <taxon>Agaricomycetes</taxon>
        <taxon>Agaricomycetidae</taxon>
        <taxon>Boletales</taxon>
        <taxon>Boletales incertae sedis</taxon>
        <taxon>Leucogyrophana</taxon>
    </lineage>
</organism>
<name>A0ACB8BQP6_9AGAM</name>
<evidence type="ECO:0000313" key="2">
    <source>
        <dbReference type="Proteomes" id="UP000790709"/>
    </source>
</evidence>
<comment type="caution">
    <text evidence="1">The sequence shown here is derived from an EMBL/GenBank/DDBJ whole genome shotgun (WGS) entry which is preliminary data.</text>
</comment>
<reference evidence="1" key="1">
    <citation type="journal article" date="2021" name="New Phytol.">
        <title>Evolutionary innovations through gain and loss of genes in the ectomycorrhizal Boletales.</title>
        <authorList>
            <person name="Wu G."/>
            <person name="Miyauchi S."/>
            <person name="Morin E."/>
            <person name="Kuo A."/>
            <person name="Drula E."/>
            <person name="Varga T."/>
            <person name="Kohler A."/>
            <person name="Feng B."/>
            <person name="Cao Y."/>
            <person name="Lipzen A."/>
            <person name="Daum C."/>
            <person name="Hundley H."/>
            <person name="Pangilinan J."/>
            <person name="Johnson J."/>
            <person name="Barry K."/>
            <person name="LaButti K."/>
            <person name="Ng V."/>
            <person name="Ahrendt S."/>
            <person name="Min B."/>
            <person name="Choi I.G."/>
            <person name="Park H."/>
            <person name="Plett J.M."/>
            <person name="Magnuson J."/>
            <person name="Spatafora J.W."/>
            <person name="Nagy L.G."/>
            <person name="Henrissat B."/>
            <person name="Grigoriev I.V."/>
            <person name="Yang Z.L."/>
            <person name="Xu J."/>
            <person name="Martin F.M."/>
        </authorList>
    </citation>
    <scope>NUCLEOTIDE SEQUENCE</scope>
    <source>
        <strain evidence="1">KUC20120723A-06</strain>
    </source>
</reference>
<keyword evidence="2" id="KW-1185">Reference proteome</keyword>
<evidence type="ECO:0000313" key="1">
    <source>
        <dbReference type="EMBL" id="KAH7927470.1"/>
    </source>
</evidence>
<accession>A0ACB8BQP6</accession>
<protein>
    <submittedName>
        <fullName evidence="1">Uncharacterized protein</fullName>
    </submittedName>
</protein>
<gene>
    <name evidence="1" type="ORF">BV22DRAFT_279210</name>
</gene>
<dbReference type="Proteomes" id="UP000790709">
    <property type="component" value="Unassembled WGS sequence"/>
</dbReference>
<proteinExistence type="predicted"/>
<dbReference type="EMBL" id="MU266366">
    <property type="protein sequence ID" value="KAH7927470.1"/>
    <property type="molecule type" value="Genomic_DNA"/>
</dbReference>